<dbReference type="AlphaFoldDB" id="A0A5D2DYB4"/>
<organism evidence="1 2">
    <name type="scientific">Gossypium darwinii</name>
    <name type="common">Darwin's cotton</name>
    <name type="synonym">Gossypium barbadense var. darwinii</name>
    <dbReference type="NCBI Taxonomy" id="34276"/>
    <lineage>
        <taxon>Eukaryota</taxon>
        <taxon>Viridiplantae</taxon>
        <taxon>Streptophyta</taxon>
        <taxon>Embryophyta</taxon>
        <taxon>Tracheophyta</taxon>
        <taxon>Spermatophyta</taxon>
        <taxon>Magnoliopsida</taxon>
        <taxon>eudicotyledons</taxon>
        <taxon>Gunneridae</taxon>
        <taxon>Pentapetalae</taxon>
        <taxon>rosids</taxon>
        <taxon>malvids</taxon>
        <taxon>Malvales</taxon>
        <taxon>Malvaceae</taxon>
        <taxon>Malvoideae</taxon>
        <taxon>Gossypium</taxon>
    </lineage>
</organism>
<keyword evidence="2" id="KW-1185">Reference proteome</keyword>
<accession>A0A5D2DYB4</accession>
<reference evidence="1 2" key="1">
    <citation type="submission" date="2019-06" db="EMBL/GenBank/DDBJ databases">
        <title>WGS assembly of Gossypium darwinii.</title>
        <authorList>
            <person name="Chen Z.J."/>
            <person name="Sreedasyam A."/>
            <person name="Ando A."/>
            <person name="Song Q."/>
            <person name="De L."/>
            <person name="Hulse-Kemp A."/>
            <person name="Ding M."/>
            <person name="Ye W."/>
            <person name="Kirkbride R."/>
            <person name="Jenkins J."/>
            <person name="Plott C."/>
            <person name="Lovell J."/>
            <person name="Lin Y.-M."/>
            <person name="Vaughn R."/>
            <person name="Liu B."/>
            <person name="Li W."/>
            <person name="Simpson S."/>
            <person name="Scheffler B."/>
            <person name="Saski C."/>
            <person name="Grover C."/>
            <person name="Hu G."/>
            <person name="Conover J."/>
            <person name="Carlson J."/>
            <person name="Shu S."/>
            <person name="Boston L."/>
            <person name="Williams M."/>
            <person name="Peterson D."/>
            <person name="Mcgee K."/>
            <person name="Jones D."/>
            <person name="Wendel J."/>
            <person name="Stelly D."/>
            <person name="Grimwood J."/>
            <person name="Schmutz J."/>
        </authorList>
    </citation>
    <scope>NUCLEOTIDE SEQUENCE [LARGE SCALE GENOMIC DNA]</scope>
    <source>
        <strain evidence="1">1808015.09</strain>
    </source>
</reference>
<evidence type="ECO:0000313" key="2">
    <source>
        <dbReference type="Proteomes" id="UP000323506"/>
    </source>
</evidence>
<dbReference type="EMBL" id="CM017700">
    <property type="protein sequence ID" value="TYG86028.1"/>
    <property type="molecule type" value="Genomic_DNA"/>
</dbReference>
<sequence>MVFGIVALIGLTRKLAHYHQHLGSHFGSYC</sequence>
<protein>
    <submittedName>
        <fullName evidence="1">Uncharacterized protein</fullName>
    </submittedName>
</protein>
<dbReference type="Proteomes" id="UP000323506">
    <property type="component" value="Chromosome A13"/>
</dbReference>
<proteinExistence type="predicted"/>
<evidence type="ECO:0000313" key="1">
    <source>
        <dbReference type="EMBL" id="TYG86028.1"/>
    </source>
</evidence>
<name>A0A5D2DYB4_GOSDA</name>
<gene>
    <name evidence="1" type="ORF">ES288_A13G101900v1</name>
</gene>